<dbReference type="Proteomes" id="UP000026915">
    <property type="component" value="Chromosome 5"/>
</dbReference>
<dbReference type="AlphaFoldDB" id="A0A061EX02"/>
<dbReference type="HOGENOM" id="CLU_110884_0_0_1"/>
<sequence>MGQNASAGKKKGKEIDAVIEKCYQTYFKDKKDWTSAKFYGAVCETVEEINKKLGSTQLSVPKTTTLELAYGRYKEAAEGELSKEEFQGILQEVLIETGFTGIGAKDILLYLFGIPVTGLMIKKRAALKIHDDLFIPAITSATVFLLAKLKKI</sequence>
<dbReference type="FunCoup" id="A0A061EX02">
    <property type="interactions" value="146"/>
</dbReference>
<dbReference type="InParanoid" id="A0A061EX02"/>
<name>A0A061EX02_THECC</name>
<dbReference type="OrthoDB" id="785636at2759"/>
<dbReference type="PANTHER" id="PTHR37216">
    <property type="entry name" value="EXPRESSED PROTEIN"/>
    <property type="match status" value="1"/>
</dbReference>
<dbReference type="InterPro" id="IPR057196">
    <property type="entry name" value="DUF7874"/>
</dbReference>
<evidence type="ECO:0000313" key="1">
    <source>
        <dbReference type="EMBL" id="EOY08962.1"/>
    </source>
</evidence>
<accession>A0A061EX02</accession>
<dbReference type="PANTHER" id="PTHR37216:SF1">
    <property type="entry name" value="EXPRESSED PROTEIN"/>
    <property type="match status" value="1"/>
</dbReference>
<reference evidence="1 2" key="1">
    <citation type="journal article" date="2013" name="Genome Biol.">
        <title>The genome sequence of the most widely cultivated cacao type and its use to identify candidate genes regulating pod color.</title>
        <authorList>
            <person name="Motamayor J.C."/>
            <person name="Mockaitis K."/>
            <person name="Schmutz J."/>
            <person name="Haiminen N."/>
            <person name="Iii D.L."/>
            <person name="Cornejo O."/>
            <person name="Findley S.D."/>
            <person name="Zheng P."/>
            <person name="Utro F."/>
            <person name="Royaert S."/>
            <person name="Saski C."/>
            <person name="Jenkins J."/>
            <person name="Podicheti R."/>
            <person name="Zhao M."/>
            <person name="Scheffler B.E."/>
            <person name="Stack J.C."/>
            <person name="Feltus F.A."/>
            <person name="Mustiga G.M."/>
            <person name="Amores F."/>
            <person name="Phillips W."/>
            <person name="Marelli J.P."/>
            <person name="May G.D."/>
            <person name="Shapiro H."/>
            <person name="Ma J."/>
            <person name="Bustamante C.D."/>
            <person name="Schnell R.J."/>
            <person name="Main D."/>
            <person name="Gilbert D."/>
            <person name="Parida L."/>
            <person name="Kuhn D.N."/>
        </authorList>
    </citation>
    <scope>NUCLEOTIDE SEQUENCE [LARGE SCALE GENOMIC DNA]</scope>
    <source>
        <strain evidence="2">cv. Matina 1-6</strain>
    </source>
</reference>
<dbReference type="eggNOG" id="ENOG502S0XA">
    <property type="taxonomic scope" value="Eukaryota"/>
</dbReference>
<keyword evidence="2" id="KW-1185">Reference proteome</keyword>
<proteinExistence type="predicted"/>
<evidence type="ECO:0000313" key="2">
    <source>
        <dbReference type="Proteomes" id="UP000026915"/>
    </source>
</evidence>
<protein>
    <submittedName>
        <fullName evidence="1">Uncharacterized protein</fullName>
    </submittedName>
</protein>
<organism evidence="1 2">
    <name type="scientific">Theobroma cacao</name>
    <name type="common">Cacao</name>
    <name type="synonym">Cocoa</name>
    <dbReference type="NCBI Taxonomy" id="3641"/>
    <lineage>
        <taxon>Eukaryota</taxon>
        <taxon>Viridiplantae</taxon>
        <taxon>Streptophyta</taxon>
        <taxon>Embryophyta</taxon>
        <taxon>Tracheophyta</taxon>
        <taxon>Spermatophyta</taxon>
        <taxon>Magnoliopsida</taxon>
        <taxon>eudicotyledons</taxon>
        <taxon>Gunneridae</taxon>
        <taxon>Pentapetalae</taxon>
        <taxon>rosids</taxon>
        <taxon>malvids</taxon>
        <taxon>Malvales</taxon>
        <taxon>Malvaceae</taxon>
        <taxon>Byttnerioideae</taxon>
        <taxon>Theobroma</taxon>
    </lineage>
</organism>
<dbReference type="Gramene" id="EOY08962">
    <property type="protein sequence ID" value="EOY08962"/>
    <property type="gene ID" value="TCM_024261"/>
</dbReference>
<dbReference type="Pfam" id="PF25284">
    <property type="entry name" value="DUF7874"/>
    <property type="match status" value="1"/>
</dbReference>
<dbReference type="KEGG" id="tcc:18598737"/>
<dbReference type="OMA" id="WTSATFF"/>
<dbReference type="STRING" id="3641.A0A061EX02"/>
<dbReference type="Gramene" id="Tc05v2_t011570.1">
    <property type="protein sequence ID" value="Tc05v2_p011570.1"/>
    <property type="gene ID" value="Tc05v2_g011570"/>
</dbReference>
<dbReference type="EMBL" id="CM001883">
    <property type="protein sequence ID" value="EOY08962.1"/>
    <property type="molecule type" value="Genomic_DNA"/>
</dbReference>
<gene>
    <name evidence="1" type="ORF">TCM_024261</name>
</gene>